<comment type="caution">
    <text evidence="1">The sequence shown here is derived from an EMBL/GenBank/DDBJ whole genome shotgun (WGS) entry which is preliminary data.</text>
</comment>
<dbReference type="RefSeq" id="WP_343763774.1">
    <property type="nucleotide sequence ID" value="NZ_BAAACG010000019.1"/>
</dbReference>
<evidence type="ECO:0008006" key="3">
    <source>
        <dbReference type="Google" id="ProtNLM"/>
    </source>
</evidence>
<dbReference type="Proteomes" id="UP001501510">
    <property type="component" value="Unassembled WGS sequence"/>
</dbReference>
<evidence type="ECO:0000313" key="1">
    <source>
        <dbReference type="EMBL" id="GAA0746791.1"/>
    </source>
</evidence>
<evidence type="ECO:0000313" key="2">
    <source>
        <dbReference type="Proteomes" id="UP001501510"/>
    </source>
</evidence>
<dbReference type="EMBL" id="BAAACG010000019">
    <property type="protein sequence ID" value="GAA0746791.1"/>
    <property type="molecule type" value="Genomic_DNA"/>
</dbReference>
<proteinExistence type="predicted"/>
<name>A0ABN1JUU9_9CLOT</name>
<keyword evidence="2" id="KW-1185">Reference proteome</keyword>
<sequence length="67" mass="7662">MSEFIRILYIAFIGFMFFNMLRGKGCCGGGMHNKENDFCGTKEKQYKSDLNDRVLGEDKGNIQSIED</sequence>
<reference evidence="1 2" key="1">
    <citation type="journal article" date="2019" name="Int. J. Syst. Evol. Microbiol.">
        <title>The Global Catalogue of Microorganisms (GCM) 10K type strain sequencing project: providing services to taxonomists for standard genome sequencing and annotation.</title>
        <authorList>
            <consortium name="The Broad Institute Genomics Platform"/>
            <consortium name="The Broad Institute Genome Sequencing Center for Infectious Disease"/>
            <person name="Wu L."/>
            <person name="Ma J."/>
        </authorList>
    </citation>
    <scope>NUCLEOTIDE SEQUENCE [LARGE SCALE GENOMIC DNA]</scope>
    <source>
        <strain evidence="1 2">JCM 1407</strain>
    </source>
</reference>
<organism evidence="1 2">
    <name type="scientific">Clostridium oceanicum</name>
    <dbReference type="NCBI Taxonomy" id="1543"/>
    <lineage>
        <taxon>Bacteria</taxon>
        <taxon>Bacillati</taxon>
        <taxon>Bacillota</taxon>
        <taxon>Clostridia</taxon>
        <taxon>Eubacteriales</taxon>
        <taxon>Clostridiaceae</taxon>
        <taxon>Clostridium</taxon>
    </lineage>
</organism>
<accession>A0ABN1JUU9</accession>
<gene>
    <name evidence="1" type="ORF">GCM10008906_34860</name>
</gene>
<protein>
    <recommendedName>
        <fullName evidence="3">Virus attachment protein p12 family protein</fullName>
    </recommendedName>
</protein>